<sequence length="157" mass="17214">MRKLLAIAAISTVSFAPMVSADAISKKDVAKQVTMERVYGPKYGQYYGKYGLNWGHNGCSIPSGAGIPSPQLQAALAAVKVWGGFFKKSCDRHDFGYRNHKVSGYSRSTVDSKLHANMVYQCKQKDWPGPDAVAEKPCLAAAQTIYRAVQIGGWTHW</sequence>
<dbReference type="InterPro" id="IPR036444">
    <property type="entry name" value="PLipase_A2_dom_sf"/>
</dbReference>
<dbReference type="InterPro" id="IPR015141">
    <property type="entry name" value="PLipase_A2_prok/fun"/>
</dbReference>
<dbReference type="EMBL" id="UESZ01000001">
    <property type="protein sequence ID" value="SSA35122.1"/>
    <property type="molecule type" value="Genomic_DNA"/>
</dbReference>
<proteinExistence type="predicted"/>
<feature type="chain" id="PRO_5039664639" evidence="1">
    <location>
        <begin position="22"/>
        <end position="157"/>
    </location>
</feature>
<dbReference type="Proteomes" id="UP000250028">
    <property type="component" value="Unassembled WGS sequence"/>
</dbReference>
<dbReference type="Gene3D" id="1.20.90.10">
    <property type="entry name" value="Phospholipase A2 domain"/>
    <property type="match status" value="1"/>
</dbReference>
<protein>
    <submittedName>
        <fullName evidence="2">Phospholipase A2</fullName>
    </submittedName>
</protein>
<reference evidence="3" key="1">
    <citation type="submission" date="2016-10" db="EMBL/GenBank/DDBJ databases">
        <authorList>
            <person name="Varghese N."/>
            <person name="Submissions S."/>
        </authorList>
    </citation>
    <scope>NUCLEOTIDE SEQUENCE [LARGE SCALE GENOMIC DNA]</scope>
    <source>
        <strain evidence="3">DSM 22951</strain>
    </source>
</reference>
<evidence type="ECO:0000313" key="3">
    <source>
        <dbReference type="Proteomes" id="UP000250028"/>
    </source>
</evidence>
<dbReference type="RefSeq" id="WP_170119854.1">
    <property type="nucleotide sequence ID" value="NZ_QGDN01000001.1"/>
</dbReference>
<dbReference type="GO" id="GO:0050482">
    <property type="term" value="P:arachidonate secretion"/>
    <property type="evidence" value="ECO:0007669"/>
    <property type="project" value="InterPro"/>
</dbReference>
<keyword evidence="3" id="KW-1185">Reference proteome</keyword>
<dbReference type="Pfam" id="PF09056">
    <property type="entry name" value="Phospholip_A2_3"/>
    <property type="match status" value="1"/>
</dbReference>
<name>A0A2Y9BU46_9MICO</name>
<dbReference type="AlphaFoldDB" id="A0A2Y9BU46"/>
<dbReference type="GO" id="GO:0004623">
    <property type="term" value="F:phospholipase A2 activity"/>
    <property type="evidence" value="ECO:0007669"/>
    <property type="project" value="InterPro"/>
</dbReference>
<evidence type="ECO:0000313" key="2">
    <source>
        <dbReference type="EMBL" id="SSA35122.1"/>
    </source>
</evidence>
<gene>
    <name evidence="2" type="ORF">SAMN04489750_2466</name>
</gene>
<organism evidence="2 3">
    <name type="scientific">Branchiibius hedensis</name>
    <dbReference type="NCBI Taxonomy" id="672460"/>
    <lineage>
        <taxon>Bacteria</taxon>
        <taxon>Bacillati</taxon>
        <taxon>Actinomycetota</taxon>
        <taxon>Actinomycetes</taxon>
        <taxon>Micrococcales</taxon>
        <taxon>Dermacoccaceae</taxon>
        <taxon>Branchiibius</taxon>
    </lineage>
</organism>
<dbReference type="SUPFAM" id="SSF48619">
    <property type="entry name" value="Phospholipase A2, PLA2"/>
    <property type="match status" value="1"/>
</dbReference>
<accession>A0A2Y9BU46</accession>
<dbReference type="GO" id="GO:0006644">
    <property type="term" value="P:phospholipid metabolic process"/>
    <property type="evidence" value="ECO:0007669"/>
    <property type="project" value="InterPro"/>
</dbReference>
<keyword evidence="1" id="KW-0732">Signal</keyword>
<evidence type="ECO:0000256" key="1">
    <source>
        <dbReference type="SAM" id="SignalP"/>
    </source>
</evidence>
<feature type="signal peptide" evidence="1">
    <location>
        <begin position="1"/>
        <end position="21"/>
    </location>
</feature>